<dbReference type="CDD" id="cd01948">
    <property type="entry name" value="EAL"/>
    <property type="match status" value="1"/>
</dbReference>
<name>A0A6J5A0R3_9BURK</name>
<dbReference type="AlphaFoldDB" id="A0A6J5A0R3"/>
<reference evidence="2 3" key="1">
    <citation type="submission" date="2020-04" db="EMBL/GenBank/DDBJ databases">
        <authorList>
            <person name="De Canck E."/>
        </authorList>
    </citation>
    <scope>NUCLEOTIDE SEQUENCE [LARGE SCALE GENOMIC DNA]</scope>
    <source>
        <strain evidence="2 3">LMG 26845</strain>
    </source>
</reference>
<dbReference type="GO" id="GO:0071111">
    <property type="term" value="F:cyclic-guanylate-specific phosphodiesterase activity"/>
    <property type="evidence" value="ECO:0007669"/>
    <property type="project" value="InterPro"/>
</dbReference>
<organism evidence="2 3">
    <name type="scientific">Achromobacter insuavis</name>
    <dbReference type="NCBI Taxonomy" id="1287735"/>
    <lineage>
        <taxon>Bacteria</taxon>
        <taxon>Pseudomonadati</taxon>
        <taxon>Pseudomonadota</taxon>
        <taxon>Betaproteobacteria</taxon>
        <taxon>Burkholderiales</taxon>
        <taxon>Alcaligenaceae</taxon>
        <taxon>Achromobacter</taxon>
    </lineage>
</organism>
<dbReference type="EMBL" id="CADIJR010000017">
    <property type="protein sequence ID" value="CAB3644439.1"/>
    <property type="molecule type" value="Genomic_DNA"/>
</dbReference>
<dbReference type="SUPFAM" id="SSF141868">
    <property type="entry name" value="EAL domain-like"/>
    <property type="match status" value="1"/>
</dbReference>
<dbReference type="InterPro" id="IPR035919">
    <property type="entry name" value="EAL_sf"/>
</dbReference>
<dbReference type="PANTHER" id="PTHR33121:SF23">
    <property type="entry name" value="CYCLIC DI-GMP PHOSPHODIESTERASE PDEB"/>
    <property type="match status" value="1"/>
</dbReference>
<evidence type="ECO:0000313" key="2">
    <source>
        <dbReference type="EMBL" id="CAB3644439.1"/>
    </source>
</evidence>
<dbReference type="InterPro" id="IPR001633">
    <property type="entry name" value="EAL_dom"/>
</dbReference>
<keyword evidence="3" id="KW-1185">Reference proteome</keyword>
<dbReference type="PROSITE" id="PS50883">
    <property type="entry name" value="EAL"/>
    <property type="match status" value="1"/>
</dbReference>
<dbReference type="Pfam" id="PF00563">
    <property type="entry name" value="EAL"/>
    <property type="match status" value="1"/>
</dbReference>
<sequence length="419" mass="45506">MRPTDGNPSAILLAPYTAVRAACIYIDGLPDLFAAYGTACVQRAIDRALPERLAAIGIDAHRIARIGQHAVVTLADHAPPCSPDDDVLLERIKAAVSCEPLECEGHRILLKVLVTLGVPETCLEASPFDTARYPAHAWPPLPETTQSLNARLTAFRNDMDMATAFFDDVHSGHVTLAFQPVIVSSSLRVPLYHEALLRRIDGNTATTCYPVIQALERLGLVARLDRSVLWTAIGLLERHPDICLGANVSALSLQHDGWWRVLQDYLARNPGIAERLTLEITETSAITNAEEAANLLLSLRVMGCRIALDDMGAGYSTISFLAATRPNIVKIDKTFVTQTEGKRQPQTLLKHFVTLCSDLSACVIAEGIETEADVAAATQAGVHALQGYHLGRPELAPAWLVGPACVKDSFAHDHRTWQA</sequence>
<dbReference type="InterPro" id="IPR050706">
    <property type="entry name" value="Cyclic-di-GMP_PDE-like"/>
</dbReference>
<dbReference type="PANTHER" id="PTHR33121">
    <property type="entry name" value="CYCLIC DI-GMP PHOSPHODIESTERASE PDEF"/>
    <property type="match status" value="1"/>
</dbReference>
<dbReference type="SMART" id="SM00052">
    <property type="entry name" value="EAL"/>
    <property type="match status" value="1"/>
</dbReference>
<evidence type="ECO:0000259" key="1">
    <source>
        <dbReference type="PROSITE" id="PS50883"/>
    </source>
</evidence>
<dbReference type="Gene3D" id="3.20.20.450">
    <property type="entry name" value="EAL domain"/>
    <property type="match status" value="1"/>
</dbReference>
<gene>
    <name evidence="2" type="ORF">LMG26845_02327</name>
</gene>
<feature type="domain" description="EAL" evidence="1">
    <location>
        <begin position="158"/>
        <end position="407"/>
    </location>
</feature>
<evidence type="ECO:0000313" key="3">
    <source>
        <dbReference type="Proteomes" id="UP000507979"/>
    </source>
</evidence>
<protein>
    <recommendedName>
        <fullName evidence="1">EAL domain-containing protein</fullName>
    </recommendedName>
</protein>
<accession>A0A6J5A0R3</accession>
<dbReference type="Proteomes" id="UP000507979">
    <property type="component" value="Unassembled WGS sequence"/>
</dbReference>
<proteinExistence type="predicted"/>